<evidence type="ECO:0000256" key="3">
    <source>
        <dbReference type="ARBA" id="ARBA00022643"/>
    </source>
</evidence>
<proteinExistence type="inferred from homology"/>
<dbReference type="RefSeq" id="WP_146621444.1">
    <property type="nucleotide sequence ID" value="NZ_BJCC01000007.1"/>
</dbReference>
<gene>
    <name evidence="7" type="ORF">NRIC_08530</name>
</gene>
<keyword evidence="4 5" id="KW-0560">Oxidoreductase</keyword>
<name>A0A4P5PBZ5_9ENTE</name>
<evidence type="ECO:0000256" key="4">
    <source>
        <dbReference type="ARBA" id="ARBA00023002"/>
    </source>
</evidence>
<protein>
    <submittedName>
        <fullName evidence="7">NADPH-dependent oxidoreductase</fullName>
    </submittedName>
</protein>
<dbReference type="PIRSF" id="PIRSF005426">
    <property type="entry name" value="Frp"/>
    <property type="match status" value="1"/>
</dbReference>
<evidence type="ECO:0000313" key="8">
    <source>
        <dbReference type="Proteomes" id="UP000290567"/>
    </source>
</evidence>
<comment type="caution">
    <text evidence="7">The sequence shown here is derived from an EMBL/GenBank/DDBJ whole genome shotgun (WGS) entry which is preliminary data.</text>
</comment>
<reference evidence="8" key="1">
    <citation type="submission" date="2019-02" db="EMBL/GenBank/DDBJ databases">
        <title>Draft genome sequence of Enterococcus sp. Gos25-1.</title>
        <authorList>
            <person name="Tanaka N."/>
            <person name="Shiwa Y."/>
            <person name="Fujita N."/>
        </authorList>
    </citation>
    <scope>NUCLEOTIDE SEQUENCE [LARGE SCALE GENOMIC DNA]</scope>
    <source>
        <strain evidence="8">Gos25-1</strain>
    </source>
</reference>
<evidence type="ECO:0000256" key="2">
    <source>
        <dbReference type="ARBA" id="ARBA00022630"/>
    </source>
</evidence>
<dbReference type="Gene3D" id="3.40.109.10">
    <property type="entry name" value="NADH Oxidase"/>
    <property type="match status" value="1"/>
</dbReference>
<dbReference type="EMBL" id="BJCC01000007">
    <property type="protein sequence ID" value="GCF92962.1"/>
    <property type="molecule type" value="Genomic_DNA"/>
</dbReference>
<evidence type="ECO:0000259" key="6">
    <source>
        <dbReference type="Pfam" id="PF00881"/>
    </source>
</evidence>
<comment type="similarity">
    <text evidence="1 5">Belongs to the flavin oxidoreductase frp family.</text>
</comment>
<sequence length="243" mass="27482">MDLLQQLITHSSVRSFTAEKLSPTLRQNLLKAAQSGSSSNFVQAYSIIEVSDPQKLEAIERLANGIGYIKEAGAFYIFVADLNKHAQILQYHQHSLEALENEEAFTVAVVDATIAAQTMSVYAESLGLGICYIGGIRNDLFQIAELLKLPKYTFPLFGLSVGYPDHENEVKPRLPIADIHHMDSYHPITIEQITEYDKVMKSYYAKRSSNPSETDWSTNMLTHFYEPRRSHTKAFLKEQGFVF</sequence>
<evidence type="ECO:0000256" key="1">
    <source>
        <dbReference type="ARBA" id="ARBA00008366"/>
    </source>
</evidence>
<dbReference type="Proteomes" id="UP000290567">
    <property type="component" value="Unassembled WGS sequence"/>
</dbReference>
<dbReference type="InterPro" id="IPR000415">
    <property type="entry name" value="Nitroreductase-like"/>
</dbReference>
<dbReference type="Pfam" id="PF00881">
    <property type="entry name" value="Nitroreductase"/>
    <property type="match status" value="1"/>
</dbReference>
<dbReference type="SUPFAM" id="SSF55469">
    <property type="entry name" value="FMN-dependent nitroreductase-like"/>
    <property type="match status" value="1"/>
</dbReference>
<keyword evidence="5" id="KW-0521">NADP</keyword>
<accession>A0A4P5PBZ5</accession>
<dbReference type="InterPro" id="IPR029479">
    <property type="entry name" value="Nitroreductase"/>
</dbReference>
<evidence type="ECO:0000313" key="7">
    <source>
        <dbReference type="EMBL" id="GCF92962.1"/>
    </source>
</evidence>
<feature type="domain" description="Nitroreductase" evidence="6">
    <location>
        <begin position="11"/>
        <end position="163"/>
    </location>
</feature>
<organism evidence="7 8">
    <name type="scientific">Enterococcus florum</name>
    <dbReference type="NCBI Taxonomy" id="2480627"/>
    <lineage>
        <taxon>Bacteria</taxon>
        <taxon>Bacillati</taxon>
        <taxon>Bacillota</taxon>
        <taxon>Bacilli</taxon>
        <taxon>Lactobacillales</taxon>
        <taxon>Enterococcaceae</taxon>
        <taxon>Enterococcus</taxon>
    </lineage>
</organism>
<dbReference type="InterPro" id="IPR016446">
    <property type="entry name" value="Flavin_OxRdtase_Frp"/>
</dbReference>
<dbReference type="PANTHER" id="PTHR43425">
    <property type="entry name" value="OXYGEN-INSENSITIVE NADPH NITROREDUCTASE"/>
    <property type="match status" value="1"/>
</dbReference>
<keyword evidence="3 5" id="KW-0288">FMN</keyword>
<dbReference type="GO" id="GO:0016491">
    <property type="term" value="F:oxidoreductase activity"/>
    <property type="evidence" value="ECO:0007669"/>
    <property type="project" value="UniProtKB-UniRule"/>
</dbReference>
<keyword evidence="8" id="KW-1185">Reference proteome</keyword>
<keyword evidence="2 5" id="KW-0285">Flavoprotein</keyword>
<dbReference type="OrthoDB" id="9775805at2"/>
<dbReference type="AlphaFoldDB" id="A0A4P5PBZ5"/>
<dbReference type="NCBIfam" id="NF008033">
    <property type="entry name" value="PRK10765.1"/>
    <property type="match status" value="1"/>
</dbReference>
<evidence type="ECO:0000256" key="5">
    <source>
        <dbReference type="PIRNR" id="PIRNR005426"/>
    </source>
</evidence>
<dbReference type="CDD" id="cd02146">
    <property type="entry name" value="NfsA-like"/>
    <property type="match status" value="1"/>
</dbReference>
<dbReference type="PANTHER" id="PTHR43425:SF3">
    <property type="entry name" value="NADPH-DEPENDENT OXIDOREDUCTASE"/>
    <property type="match status" value="1"/>
</dbReference>